<protein>
    <recommendedName>
        <fullName evidence="2">YCII-related domain-containing protein</fullName>
    </recommendedName>
</protein>
<dbReference type="PANTHER" id="PTHR37828">
    <property type="entry name" value="GSR2449 PROTEIN"/>
    <property type="match status" value="1"/>
</dbReference>
<dbReference type="InterPro" id="IPR011008">
    <property type="entry name" value="Dimeric_a/b-barrel"/>
</dbReference>
<dbReference type="Pfam" id="PF03795">
    <property type="entry name" value="YCII"/>
    <property type="match status" value="1"/>
</dbReference>
<evidence type="ECO:0000259" key="2">
    <source>
        <dbReference type="Pfam" id="PF03795"/>
    </source>
</evidence>
<dbReference type="PANTHER" id="PTHR37828:SF1">
    <property type="entry name" value="YCII-RELATED DOMAIN-CONTAINING PROTEIN"/>
    <property type="match status" value="1"/>
</dbReference>
<dbReference type="InterPro" id="IPR005545">
    <property type="entry name" value="YCII"/>
</dbReference>
<reference evidence="3" key="1">
    <citation type="submission" date="2019-09" db="EMBL/GenBank/DDBJ databases">
        <title>Characterisation of the sponge microbiome using genome-centric metagenomics.</title>
        <authorList>
            <person name="Engelberts J.P."/>
            <person name="Robbins S.J."/>
            <person name="De Goeij J.M."/>
            <person name="Aranda M."/>
            <person name="Bell S.C."/>
            <person name="Webster N.S."/>
        </authorList>
    </citation>
    <scope>NUCLEOTIDE SEQUENCE</scope>
    <source>
        <strain evidence="3">SB0676_bin_10</strain>
    </source>
</reference>
<feature type="domain" description="YCII-related" evidence="2">
    <location>
        <begin position="15"/>
        <end position="81"/>
    </location>
</feature>
<proteinExistence type="inferred from homology"/>
<comment type="caution">
    <text evidence="3">The sequence shown here is derived from an EMBL/GenBank/DDBJ whole genome shotgun (WGS) entry which is preliminary data.</text>
</comment>
<gene>
    <name evidence="3" type="ORF">F4162_05800</name>
</gene>
<dbReference type="EMBL" id="VYDO01000186">
    <property type="protein sequence ID" value="MYG38490.1"/>
    <property type="molecule type" value="Genomic_DNA"/>
</dbReference>
<evidence type="ECO:0000313" key="3">
    <source>
        <dbReference type="EMBL" id="MYG38490.1"/>
    </source>
</evidence>
<organism evidence="3">
    <name type="scientific">Synechococcus sp. SB0676_bin_10</name>
    <dbReference type="NCBI Taxonomy" id="2604869"/>
    <lineage>
        <taxon>Bacteria</taxon>
        <taxon>Bacillati</taxon>
        <taxon>Cyanobacteriota</taxon>
        <taxon>Cyanophyceae</taxon>
        <taxon>Synechococcales</taxon>
        <taxon>Synechococcaceae</taxon>
        <taxon>Synechococcus</taxon>
    </lineage>
</organism>
<sequence>MPWYIKTERFHAPGQDMAQHLAAHRHWVLQQQQQGQAMVSGYLVDDHGQPGGGGLLVLEAETHGAAMALVQQDPMVLSGCVDWRLQGWIPVVGDLCLRHRSTQPPGADCRRC</sequence>
<dbReference type="AlphaFoldDB" id="A0A6B1F577"/>
<dbReference type="Gene3D" id="3.30.70.1060">
    <property type="entry name" value="Dimeric alpha+beta barrel"/>
    <property type="match status" value="1"/>
</dbReference>
<evidence type="ECO:0000256" key="1">
    <source>
        <dbReference type="ARBA" id="ARBA00007689"/>
    </source>
</evidence>
<comment type="similarity">
    <text evidence="1">Belongs to the YciI family.</text>
</comment>
<dbReference type="SUPFAM" id="SSF54909">
    <property type="entry name" value="Dimeric alpha+beta barrel"/>
    <property type="match status" value="1"/>
</dbReference>
<name>A0A6B1F577_9SYNE</name>
<accession>A0A6B1F577</accession>